<name>A0A1F7ZZ85_9EURO</name>
<accession>A0A1F7ZZ85</accession>
<comment type="caution">
    <text evidence="1">The sequence shown here is derived from an EMBL/GenBank/DDBJ whole genome shotgun (WGS) entry which is preliminary data.</text>
</comment>
<dbReference type="OrthoDB" id="1577640at2759"/>
<dbReference type="AlphaFoldDB" id="A0A1F7ZZ85"/>
<keyword evidence="2" id="KW-1185">Reference proteome</keyword>
<protein>
    <recommendedName>
        <fullName evidence="3">Nucleoside phosphorylase domain-containing protein</fullName>
    </recommendedName>
</protein>
<dbReference type="InterPro" id="IPR035994">
    <property type="entry name" value="Nucleoside_phosphorylase_sf"/>
</dbReference>
<dbReference type="GO" id="GO:0009116">
    <property type="term" value="P:nucleoside metabolic process"/>
    <property type="evidence" value="ECO:0007669"/>
    <property type="project" value="InterPro"/>
</dbReference>
<organism evidence="1 2">
    <name type="scientific">Aspergillus bombycis</name>
    <dbReference type="NCBI Taxonomy" id="109264"/>
    <lineage>
        <taxon>Eukaryota</taxon>
        <taxon>Fungi</taxon>
        <taxon>Dikarya</taxon>
        <taxon>Ascomycota</taxon>
        <taxon>Pezizomycotina</taxon>
        <taxon>Eurotiomycetes</taxon>
        <taxon>Eurotiomycetidae</taxon>
        <taxon>Eurotiales</taxon>
        <taxon>Aspergillaceae</taxon>
        <taxon>Aspergillus</taxon>
    </lineage>
</organism>
<dbReference type="InterPro" id="IPR053137">
    <property type="entry name" value="NLR-like"/>
</dbReference>
<dbReference type="SUPFAM" id="SSF53167">
    <property type="entry name" value="Purine and uridine phosphorylases"/>
    <property type="match status" value="1"/>
</dbReference>
<dbReference type="PANTHER" id="PTHR46082:SF6">
    <property type="entry name" value="AAA+ ATPASE DOMAIN-CONTAINING PROTEIN-RELATED"/>
    <property type="match status" value="1"/>
</dbReference>
<dbReference type="PANTHER" id="PTHR46082">
    <property type="entry name" value="ATP/GTP-BINDING PROTEIN-RELATED"/>
    <property type="match status" value="1"/>
</dbReference>
<dbReference type="RefSeq" id="XP_022388487.1">
    <property type="nucleotide sequence ID" value="XM_022534518.1"/>
</dbReference>
<dbReference type="STRING" id="109264.A0A1F7ZZ85"/>
<proteinExistence type="predicted"/>
<evidence type="ECO:0000313" key="1">
    <source>
        <dbReference type="EMBL" id="OGM44770.1"/>
    </source>
</evidence>
<sequence>MATDTTLLPPVLRTHLPHTEFLVSWICVLKKEYYAALRTRNERAHNVTINLPPAEMYGQIHASHIAADMRSTFPRMRFVLLVGIAGGAPSPKHDIRLGDVVLVQAGLVQIPSRQLFEAITFVEERLWSEDVHLSESIGSIGAKFTKDAEHFLRPTQDRLNRDVFTHRESECDCLRPESRQRVNLGKRDDRTKYRVQLFQGAIGSGNQVMKNAQS</sequence>
<dbReference type="Proteomes" id="UP000179179">
    <property type="component" value="Unassembled WGS sequence"/>
</dbReference>
<gene>
    <name evidence="1" type="ORF">ABOM_007389</name>
</gene>
<evidence type="ECO:0008006" key="3">
    <source>
        <dbReference type="Google" id="ProtNLM"/>
    </source>
</evidence>
<reference evidence="1 2" key="1">
    <citation type="journal article" date="2016" name="Genome Biol. Evol.">
        <title>Draft genome sequence of an aflatoxigenic Aspergillus species, A. bombycis.</title>
        <authorList>
            <person name="Moore G.G."/>
            <person name="Mack B.M."/>
            <person name="Beltz S.B."/>
            <person name="Gilbert M.K."/>
        </authorList>
    </citation>
    <scope>NUCLEOTIDE SEQUENCE [LARGE SCALE GENOMIC DNA]</scope>
    <source>
        <strain evidence="2">NRRL 26010</strain>
    </source>
</reference>
<dbReference type="GO" id="GO:0003824">
    <property type="term" value="F:catalytic activity"/>
    <property type="evidence" value="ECO:0007669"/>
    <property type="project" value="InterPro"/>
</dbReference>
<evidence type="ECO:0000313" key="2">
    <source>
        <dbReference type="Proteomes" id="UP000179179"/>
    </source>
</evidence>
<dbReference type="Gene3D" id="3.40.50.1580">
    <property type="entry name" value="Nucleoside phosphorylase domain"/>
    <property type="match status" value="1"/>
</dbReference>
<dbReference type="EMBL" id="LYCR01000051">
    <property type="protein sequence ID" value="OGM44770.1"/>
    <property type="molecule type" value="Genomic_DNA"/>
</dbReference>
<dbReference type="GeneID" id="34450779"/>